<evidence type="ECO:0000256" key="4">
    <source>
        <dbReference type="SAM" id="Coils"/>
    </source>
</evidence>
<feature type="transmembrane region" description="Helical" evidence="5">
    <location>
        <begin position="196"/>
        <end position="217"/>
    </location>
</feature>
<dbReference type="InterPro" id="IPR003660">
    <property type="entry name" value="HAMP_dom"/>
</dbReference>
<protein>
    <submittedName>
        <fullName evidence="8">Methyl-accepting chemotaxis protein</fullName>
    </submittedName>
</protein>
<dbReference type="KEGG" id="ccl:Clocl_3354"/>
<dbReference type="Pfam" id="PF00015">
    <property type="entry name" value="MCPsignal"/>
    <property type="match status" value="1"/>
</dbReference>
<keyword evidence="9" id="KW-1185">Reference proteome</keyword>
<feature type="domain" description="HAMP" evidence="7">
    <location>
        <begin position="218"/>
        <end position="270"/>
    </location>
</feature>
<dbReference type="PROSITE" id="PS50885">
    <property type="entry name" value="HAMP"/>
    <property type="match status" value="2"/>
</dbReference>
<dbReference type="PANTHER" id="PTHR43531">
    <property type="entry name" value="PROTEIN ICFG"/>
    <property type="match status" value="1"/>
</dbReference>
<dbReference type="RefSeq" id="WP_014256385.1">
    <property type="nucleotide sequence ID" value="NC_016627.1"/>
</dbReference>
<keyword evidence="5" id="KW-0472">Membrane</keyword>
<dbReference type="GO" id="GO:0005886">
    <property type="term" value="C:plasma membrane"/>
    <property type="evidence" value="ECO:0007669"/>
    <property type="project" value="TreeGrafter"/>
</dbReference>
<keyword evidence="5" id="KW-1133">Transmembrane helix</keyword>
<accession>G8LXD5</accession>
<dbReference type="PROSITE" id="PS50111">
    <property type="entry name" value="CHEMOTAXIS_TRANSDUC_2"/>
    <property type="match status" value="1"/>
</dbReference>
<keyword evidence="5" id="KW-0812">Transmembrane</keyword>
<evidence type="ECO:0000256" key="3">
    <source>
        <dbReference type="PROSITE-ProRule" id="PRU00284"/>
    </source>
</evidence>
<sequence precursor="true">MKWISDISIRAKILLLLFISIIGVALFAVWSLMSSTSIQNKQTNMLKSARAAQEAVLNADRDLYQAYAAVQKLVLEDNGEEQIDAQINFYNENIQTAKERILTAVQEIENTKNEWIEFTGDTSKLSIFEILEKVSSEIDDWAEVSNLCIENKAFDEKWENTFIKARQRLDEANDILEDAVKVNDTVYGKRRVSIRIYISVGLACLLIMIFIFGYAIIRNISKPLTLVVEMINEIKNGHLRKRLNLNRKDEIGKLAKAMDQYADELQKYVVDPMHKIAEGNFDFELLIRDDEDEVGPALQKTTEAIKGLVYEANSLTAAAIEGKLNVRGRAESFKGLYREIILGINKTLDAVVEPIIEASSVLEELEKGNLQVSIEGDYKGEHAIIKDALNKTISNLKSYISEISYVLNQMSNGNLDVKIDKEFKGDFIEIQASLNNILSVFNEVVNEMKNAAQQVSAGAKQIADSSQMLSQSSTEQASSIEELTTVMSIIDEQTKKNAINAKDASEVADSVREDAVEGNRQMQEMLKSMDEIATASANIYKIIKVIDEIAFQTNILALNAAVEAARAGQHGKGFAVVADEVRSLAGRSAQAAKETTALIEGTVSKTENGMNIAKNTAAALSKIVDGVTKVAKLVEEIAVSSNEQASGISQVNQGVLQISQVVQTNSATSQETAASSQELSSQAEVLNDMVGRFRIRKSYNARSGYESIDPEIVNYLEYSANNDNEKIKKTFNKKNLLLDEMDFEKYR</sequence>
<reference evidence="9" key="1">
    <citation type="submission" date="2011-12" db="EMBL/GenBank/DDBJ databases">
        <title>Complete sequence of Clostridium clariflavum DSM 19732.</title>
        <authorList>
            <consortium name="US DOE Joint Genome Institute"/>
            <person name="Lucas S."/>
            <person name="Han J."/>
            <person name="Lapidus A."/>
            <person name="Cheng J.-F."/>
            <person name="Goodwin L."/>
            <person name="Pitluck S."/>
            <person name="Peters L."/>
            <person name="Teshima H."/>
            <person name="Detter J.C."/>
            <person name="Han C."/>
            <person name="Tapia R."/>
            <person name="Land M."/>
            <person name="Hauser L."/>
            <person name="Kyrpides N."/>
            <person name="Ivanova N."/>
            <person name="Pagani I."/>
            <person name="Kitzmiller T."/>
            <person name="Lynd L."/>
            <person name="Izquierdo J."/>
            <person name="Woyke T."/>
        </authorList>
    </citation>
    <scope>NUCLEOTIDE SEQUENCE [LARGE SCALE GENOMIC DNA]</scope>
    <source>
        <strain evidence="9">DSM 19732 / NBRC 101661 / EBR45</strain>
    </source>
</reference>
<dbReference type="CDD" id="cd11386">
    <property type="entry name" value="MCP_signal"/>
    <property type="match status" value="1"/>
</dbReference>
<evidence type="ECO:0000259" key="6">
    <source>
        <dbReference type="PROSITE" id="PS50111"/>
    </source>
</evidence>
<keyword evidence="1" id="KW-0145">Chemotaxis</keyword>
<evidence type="ECO:0000313" key="8">
    <source>
        <dbReference type="EMBL" id="AEV69853.1"/>
    </source>
</evidence>
<gene>
    <name evidence="8" type="ordered locus">Clocl_3354</name>
</gene>
<dbReference type="HOGENOM" id="CLU_000445_107_27_9"/>
<evidence type="ECO:0000256" key="5">
    <source>
        <dbReference type="SAM" id="Phobius"/>
    </source>
</evidence>
<dbReference type="OrthoDB" id="1862723at2"/>
<dbReference type="SUPFAM" id="SSF158472">
    <property type="entry name" value="HAMP domain-like"/>
    <property type="match status" value="1"/>
</dbReference>
<evidence type="ECO:0000256" key="1">
    <source>
        <dbReference type="ARBA" id="ARBA00022500"/>
    </source>
</evidence>
<dbReference type="InterPro" id="IPR004089">
    <property type="entry name" value="MCPsignal_dom"/>
</dbReference>
<evidence type="ECO:0000313" key="9">
    <source>
        <dbReference type="Proteomes" id="UP000005435"/>
    </source>
</evidence>
<dbReference type="STRING" id="720554.Clocl_3354"/>
<dbReference type="Gene3D" id="1.20.120.1530">
    <property type="match status" value="1"/>
</dbReference>
<reference evidence="8 9" key="2">
    <citation type="journal article" date="2012" name="Stand. Genomic Sci.">
        <title>Complete Genome Sequence of Clostridium clariflavum DSM 19732.</title>
        <authorList>
            <person name="Izquierdo J.A."/>
            <person name="Goodwin L."/>
            <person name="Davenport K.W."/>
            <person name="Teshima H."/>
            <person name="Bruce D."/>
            <person name="Detter C."/>
            <person name="Tapia R."/>
            <person name="Han S."/>
            <person name="Land M."/>
            <person name="Hauser L."/>
            <person name="Jeffries C.D."/>
            <person name="Han J."/>
            <person name="Pitluck S."/>
            <person name="Nolan M."/>
            <person name="Chen A."/>
            <person name="Huntemann M."/>
            <person name="Mavromatis K."/>
            <person name="Mikhailova N."/>
            <person name="Liolios K."/>
            <person name="Woyke T."/>
            <person name="Lynd L.R."/>
        </authorList>
    </citation>
    <scope>NUCLEOTIDE SEQUENCE [LARGE SCALE GENOMIC DNA]</scope>
    <source>
        <strain evidence="9">DSM 19732 / NBRC 101661 / EBR45</strain>
    </source>
</reference>
<dbReference type="GO" id="GO:0007165">
    <property type="term" value="P:signal transduction"/>
    <property type="evidence" value="ECO:0007669"/>
    <property type="project" value="UniProtKB-KW"/>
</dbReference>
<evidence type="ECO:0000256" key="2">
    <source>
        <dbReference type="ARBA" id="ARBA00029447"/>
    </source>
</evidence>
<feature type="domain" description="HAMP" evidence="7">
    <location>
        <begin position="349"/>
        <end position="401"/>
    </location>
</feature>
<dbReference type="GO" id="GO:0004888">
    <property type="term" value="F:transmembrane signaling receptor activity"/>
    <property type="evidence" value="ECO:0007669"/>
    <property type="project" value="TreeGrafter"/>
</dbReference>
<keyword evidence="3" id="KW-0807">Transducer</keyword>
<dbReference type="FunFam" id="1.10.287.950:FF:000001">
    <property type="entry name" value="Methyl-accepting chemotaxis sensory transducer"/>
    <property type="match status" value="1"/>
</dbReference>
<dbReference type="SUPFAM" id="SSF58104">
    <property type="entry name" value="Methyl-accepting chemotaxis protein (MCP) signaling domain"/>
    <property type="match status" value="1"/>
</dbReference>
<dbReference type="SMART" id="SM00304">
    <property type="entry name" value="HAMP"/>
    <property type="match status" value="2"/>
</dbReference>
<dbReference type="AlphaFoldDB" id="G8LXD5"/>
<dbReference type="Pfam" id="PF00672">
    <property type="entry name" value="HAMP"/>
    <property type="match status" value="1"/>
</dbReference>
<dbReference type="Proteomes" id="UP000005435">
    <property type="component" value="Chromosome"/>
</dbReference>
<dbReference type="EMBL" id="CP003065">
    <property type="protein sequence ID" value="AEV69853.1"/>
    <property type="molecule type" value="Genomic_DNA"/>
</dbReference>
<evidence type="ECO:0000259" key="7">
    <source>
        <dbReference type="PROSITE" id="PS50885"/>
    </source>
</evidence>
<keyword evidence="4" id="KW-0175">Coiled coil</keyword>
<dbReference type="SMART" id="SM00283">
    <property type="entry name" value="MA"/>
    <property type="match status" value="1"/>
</dbReference>
<dbReference type="InterPro" id="IPR051310">
    <property type="entry name" value="MCP_chemotaxis"/>
</dbReference>
<feature type="domain" description="Methyl-accepting transducer" evidence="6">
    <location>
        <begin position="451"/>
        <end position="680"/>
    </location>
</feature>
<dbReference type="GO" id="GO:0006935">
    <property type="term" value="P:chemotaxis"/>
    <property type="evidence" value="ECO:0007669"/>
    <property type="project" value="UniProtKB-KW"/>
</dbReference>
<dbReference type="PANTHER" id="PTHR43531:SF11">
    <property type="entry name" value="METHYL-ACCEPTING CHEMOTAXIS PROTEIN 3"/>
    <property type="match status" value="1"/>
</dbReference>
<feature type="coiled-coil region" evidence="4">
    <location>
        <begin position="80"/>
        <end position="114"/>
    </location>
</feature>
<dbReference type="eggNOG" id="COG0840">
    <property type="taxonomic scope" value="Bacteria"/>
</dbReference>
<dbReference type="Pfam" id="PF18947">
    <property type="entry name" value="HAMP_2"/>
    <property type="match status" value="2"/>
</dbReference>
<dbReference type="Gene3D" id="1.10.287.950">
    <property type="entry name" value="Methyl-accepting chemotaxis protein"/>
    <property type="match status" value="1"/>
</dbReference>
<dbReference type="CDD" id="cd06225">
    <property type="entry name" value="HAMP"/>
    <property type="match status" value="1"/>
</dbReference>
<feature type="transmembrane region" description="Helical" evidence="5">
    <location>
        <begin position="13"/>
        <end position="33"/>
    </location>
</feature>
<name>G8LXD5_ACECE</name>
<proteinExistence type="inferred from homology"/>
<organism evidence="8 9">
    <name type="scientific">Acetivibrio clariflavus (strain DSM 19732 / NBRC 101661 / EBR45)</name>
    <name type="common">Clostridium clariflavum</name>
    <dbReference type="NCBI Taxonomy" id="720554"/>
    <lineage>
        <taxon>Bacteria</taxon>
        <taxon>Bacillati</taxon>
        <taxon>Bacillota</taxon>
        <taxon>Clostridia</taxon>
        <taxon>Eubacteriales</taxon>
        <taxon>Oscillospiraceae</taxon>
        <taxon>Acetivibrio</taxon>
    </lineage>
</organism>
<comment type="similarity">
    <text evidence="2">Belongs to the methyl-accepting chemotaxis (MCP) protein family.</text>
</comment>